<keyword evidence="2 5" id="KW-0689">Ribosomal protein</keyword>
<comment type="similarity">
    <text evidence="1">Belongs to the eukaryotic ribosomal protein eS21 family.</text>
</comment>
<gene>
    <name evidence="4" type="ORF">C1SCF055_LOCUS42685</name>
</gene>
<evidence type="ECO:0000313" key="6">
    <source>
        <dbReference type="Proteomes" id="UP001152797"/>
    </source>
</evidence>
<dbReference type="GO" id="GO:1990904">
    <property type="term" value="C:ribonucleoprotein complex"/>
    <property type="evidence" value="ECO:0007669"/>
    <property type="project" value="UniProtKB-KW"/>
</dbReference>
<dbReference type="OrthoDB" id="278325at2759"/>
<proteinExistence type="inferred from homology"/>
<dbReference type="GO" id="GO:0003735">
    <property type="term" value="F:structural constituent of ribosome"/>
    <property type="evidence" value="ECO:0007669"/>
    <property type="project" value="InterPro"/>
</dbReference>
<sequence length="146" mass="15752">MQNDEGRIVDLYLPRKCSATNRLIPAKEHGAVQLNVAQVDENGTYSGEFFTFALAGFIRQRGESDACLNRLLYAGNLEHLRTLNPQDCSILCCKLVLKPATCYGIVRVSGESVVSRCPGKGSVDLLQVSAFSTATKVGSASENAQP</sequence>
<dbReference type="Proteomes" id="UP001152797">
    <property type="component" value="Unassembled WGS sequence"/>
</dbReference>
<keyword evidence="3" id="KW-0687">Ribonucleoprotein</keyword>
<dbReference type="AlphaFoldDB" id="A0A9P1GNG7"/>
<dbReference type="GO" id="GO:0022626">
    <property type="term" value="C:cytosolic ribosome"/>
    <property type="evidence" value="ECO:0007669"/>
    <property type="project" value="UniProtKB-ARBA"/>
</dbReference>
<protein>
    <submittedName>
        <fullName evidence="5">40S ribosomal protein S21</fullName>
    </submittedName>
</protein>
<accession>A0A9P1GNG7</accession>
<keyword evidence="6" id="KW-1185">Reference proteome</keyword>
<dbReference type="EMBL" id="CAMXCT010006674">
    <property type="protein sequence ID" value="CAI4018089.1"/>
    <property type="molecule type" value="Genomic_DNA"/>
</dbReference>
<organism evidence="4">
    <name type="scientific">Cladocopium goreaui</name>
    <dbReference type="NCBI Taxonomy" id="2562237"/>
    <lineage>
        <taxon>Eukaryota</taxon>
        <taxon>Sar</taxon>
        <taxon>Alveolata</taxon>
        <taxon>Dinophyceae</taxon>
        <taxon>Suessiales</taxon>
        <taxon>Symbiodiniaceae</taxon>
        <taxon>Cladocopium</taxon>
    </lineage>
</organism>
<evidence type="ECO:0000313" key="5">
    <source>
        <dbReference type="EMBL" id="CAL4805401.1"/>
    </source>
</evidence>
<dbReference type="EMBL" id="CAMXCT030006674">
    <property type="protein sequence ID" value="CAL4805401.1"/>
    <property type="molecule type" value="Genomic_DNA"/>
</dbReference>
<dbReference type="GO" id="GO:0006412">
    <property type="term" value="P:translation"/>
    <property type="evidence" value="ECO:0007669"/>
    <property type="project" value="InterPro"/>
</dbReference>
<evidence type="ECO:0000313" key="4">
    <source>
        <dbReference type="EMBL" id="CAI4018089.1"/>
    </source>
</evidence>
<dbReference type="FunFam" id="3.30.1230.20:FF:000001">
    <property type="entry name" value="40S ribosomal protein S21"/>
    <property type="match status" value="1"/>
</dbReference>
<dbReference type="Gene3D" id="3.30.1230.20">
    <property type="match status" value="1"/>
</dbReference>
<evidence type="ECO:0000256" key="1">
    <source>
        <dbReference type="ARBA" id="ARBA00010228"/>
    </source>
</evidence>
<dbReference type="Pfam" id="PF01249">
    <property type="entry name" value="Ribosomal_S21e"/>
    <property type="match status" value="1"/>
</dbReference>
<comment type="caution">
    <text evidence="4">The sequence shown here is derived from an EMBL/GenBank/DDBJ whole genome shotgun (WGS) entry which is preliminary data.</text>
</comment>
<dbReference type="InterPro" id="IPR001931">
    <property type="entry name" value="Ribosomal_eS21"/>
</dbReference>
<reference evidence="4" key="1">
    <citation type="submission" date="2022-10" db="EMBL/GenBank/DDBJ databases">
        <authorList>
            <person name="Chen Y."/>
            <person name="Dougan E. K."/>
            <person name="Chan C."/>
            <person name="Rhodes N."/>
            <person name="Thang M."/>
        </authorList>
    </citation>
    <scope>NUCLEOTIDE SEQUENCE</scope>
</reference>
<evidence type="ECO:0000256" key="3">
    <source>
        <dbReference type="ARBA" id="ARBA00023274"/>
    </source>
</evidence>
<dbReference type="PANTHER" id="PTHR10442">
    <property type="entry name" value="40S RIBOSOMAL PROTEIN S21"/>
    <property type="match status" value="1"/>
</dbReference>
<evidence type="ECO:0000256" key="2">
    <source>
        <dbReference type="ARBA" id="ARBA00022980"/>
    </source>
</evidence>
<dbReference type="InterPro" id="IPR038579">
    <property type="entry name" value="Ribosomal_eS21_sf"/>
</dbReference>
<reference evidence="5 6" key="2">
    <citation type="submission" date="2024-05" db="EMBL/GenBank/DDBJ databases">
        <authorList>
            <person name="Chen Y."/>
            <person name="Shah S."/>
            <person name="Dougan E. K."/>
            <person name="Thang M."/>
            <person name="Chan C."/>
        </authorList>
    </citation>
    <scope>NUCLEOTIDE SEQUENCE [LARGE SCALE GENOMIC DNA]</scope>
</reference>
<feature type="non-terminal residue" evidence="4">
    <location>
        <position position="146"/>
    </location>
</feature>
<dbReference type="EMBL" id="CAMXCT020006674">
    <property type="protein sequence ID" value="CAL1171464.1"/>
    <property type="molecule type" value="Genomic_DNA"/>
</dbReference>
<name>A0A9P1GNG7_9DINO</name>